<evidence type="ECO:0000256" key="1">
    <source>
        <dbReference type="SAM" id="MobiDB-lite"/>
    </source>
</evidence>
<protein>
    <submittedName>
        <fullName evidence="2">Glycoside hydrolase family 16 protein</fullName>
    </submittedName>
</protein>
<dbReference type="GeneID" id="25267577"/>
<organism evidence="2 3">
    <name type="scientific">Tilletiaria anomala (strain ATCC 24038 / CBS 436.72 / UBC 951)</name>
    <dbReference type="NCBI Taxonomy" id="1037660"/>
    <lineage>
        <taxon>Eukaryota</taxon>
        <taxon>Fungi</taxon>
        <taxon>Dikarya</taxon>
        <taxon>Basidiomycota</taxon>
        <taxon>Ustilaginomycotina</taxon>
        <taxon>Exobasidiomycetes</taxon>
        <taxon>Georgefischeriales</taxon>
        <taxon>Tilletiariaceae</taxon>
        <taxon>Tilletiaria</taxon>
    </lineage>
</organism>
<dbReference type="Proteomes" id="UP000027361">
    <property type="component" value="Unassembled WGS sequence"/>
</dbReference>
<dbReference type="RefSeq" id="XP_013245236.1">
    <property type="nucleotide sequence ID" value="XM_013389782.1"/>
</dbReference>
<keyword evidence="3" id="KW-1185">Reference proteome</keyword>
<proteinExistence type="predicted"/>
<dbReference type="Pfam" id="PF26113">
    <property type="entry name" value="GH16_XgeA"/>
    <property type="match status" value="1"/>
</dbReference>
<dbReference type="STRING" id="1037660.A0A066WF82"/>
<feature type="compositionally biased region" description="Basic and acidic residues" evidence="1">
    <location>
        <begin position="113"/>
        <end position="124"/>
    </location>
</feature>
<dbReference type="HOGENOM" id="CLU_1489992_0_0_1"/>
<feature type="region of interest" description="Disordered" evidence="1">
    <location>
        <begin position="101"/>
        <end position="124"/>
    </location>
</feature>
<dbReference type="AlphaFoldDB" id="A0A066WF82"/>
<evidence type="ECO:0000313" key="3">
    <source>
        <dbReference type="Proteomes" id="UP000027361"/>
    </source>
</evidence>
<name>A0A066WF82_TILAU</name>
<dbReference type="InParanoid" id="A0A066WF82"/>
<comment type="caution">
    <text evidence="2">The sequence shown here is derived from an EMBL/GenBank/DDBJ whole genome shotgun (WGS) entry which is preliminary data.</text>
</comment>
<reference evidence="2 3" key="1">
    <citation type="submission" date="2014-05" db="EMBL/GenBank/DDBJ databases">
        <title>Draft genome sequence of a rare smut relative, Tilletiaria anomala UBC 951.</title>
        <authorList>
            <consortium name="DOE Joint Genome Institute"/>
            <person name="Toome M."/>
            <person name="Kuo A."/>
            <person name="Henrissat B."/>
            <person name="Lipzen A."/>
            <person name="Tritt A."/>
            <person name="Yoshinaga Y."/>
            <person name="Zane M."/>
            <person name="Barry K."/>
            <person name="Grigoriev I.V."/>
            <person name="Spatafora J.W."/>
            <person name="Aimea M.C."/>
        </authorList>
    </citation>
    <scope>NUCLEOTIDE SEQUENCE [LARGE SCALE GENOMIC DNA]</scope>
    <source>
        <strain evidence="2 3">UBC 951</strain>
    </source>
</reference>
<dbReference type="GO" id="GO:0016787">
    <property type="term" value="F:hydrolase activity"/>
    <property type="evidence" value="ECO:0007669"/>
    <property type="project" value="UniProtKB-KW"/>
</dbReference>
<accession>A0A066WF82</accession>
<evidence type="ECO:0000313" key="2">
    <source>
        <dbReference type="EMBL" id="KDN52421.1"/>
    </source>
</evidence>
<sequence>MVADPRQGHVDYVDQRTAKSQKLVYTEPVTGRLVLQPGTRPVDFATSNKASPSNRIQRKQKLGNSIVIAKILRMPQCCGRCPVYWIFGKASWQTTREIDIMRRRANGTPPSRAPDRRPERSARARAREREVALLNELLLHFSSKAWMIKAPISKRCTRRQAAQCCLSTRLQRSPTRAPQQQ</sequence>
<dbReference type="Gene3D" id="2.60.120.200">
    <property type="match status" value="1"/>
</dbReference>
<gene>
    <name evidence="2" type="ORF">K437DRAFT_5301</name>
</gene>
<dbReference type="EMBL" id="JMSN01000010">
    <property type="protein sequence ID" value="KDN52421.1"/>
    <property type="molecule type" value="Genomic_DNA"/>
</dbReference>
<keyword evidence="2" id="KW-0378">Hydrolase</keyword>
<dbReference type="OrthoDB" id="192832at2759"/>